<name>A0AA97P5Z5_PYRO3</name>
<gene>
    <name evidence="1" type="ORF">OOU_Y34scaffold00203g8</name>
</gene>
<proteinExistence type="predicted"/>
<reference evidence="1" key="1">
    <citation type="journal article" date="2012" name="PLoS Genet.">
        <title>Comparative analysis of the genomes of two field isolates of the rice blast fungus Magnaporthe oryzae.</title>
        <authorList>
            <person name="Xue M."/>
            <person name="Yang J."/>
            <person name="Li Z."/>
            <person name="Hu S."/>
            <person name="Yao N."/>
            <person name="Dean R.A."/>
            <person name="Zhao W."/>
            <person name="Shen M."/>
            <person name="Zhang H."/>
            <person name="Li C."/>
            <person name="Liu L."/>
            <person name="Cao L."/>
            <person name="Xu X."/>
            <person name="Xing Y."/>
            <person name="Hsiang T."/>
            <person name="Zhang Z."/>
            <person name="Xu J.R."/>
            <person name="Peng Y.L."/>
        </authorList>
    </citation>
    <scope>NUCLEOTIDE SEQUENCE</scope>
    <source>
        <strain evidence="1">Y34</strain>
    </source>
</reference>
<protein>
    <submittedName>
        <fullName evidence="1">Uncharacterized protein</fullName>
    </submittedName>
</protein>
<dbReference type="EMBL" id="JH793138">
    <property type="protein sequence ID" value="ELQ42519.1"/>
    <property type="molecule type" value="Genomic_DNA"/>
</dbReference>
<accession>A0AA97P5Z5</accession>
<dbReference type="Proteomes" id="UP000011086">
    <property type="component" value="Unassembled WGS sequence"/>
</dbReference>
<sequence>MSKRPERNVVKGTVRRISTIAPVDSDEGEVLKWSVGRQIGIALSPAGCIFAGDGVPDD</sequence>
<evidence type="ECO:0000313" key="1">
    <source>
        <dbReference type="EMBL" id="ELQ42519.1"/>
    </source>
</evidence>
<organism evidence="1">
    <name type="scientific">Pyricularia oryzae (strain Y34)</name>
    <name type="common">Rice blast fungus</name>
    <name type="synonym">Magnaporthe oryzae</name>
    <dbReference type="NCBI Taxonomy" id="1143189"/>
    <lineage>
        <taxon>Eukaryota</taxon>
        <taxon>Fungi</taxon>
        <taxon>Dikarya</taxon>
        <taxon>Ascomycota</taxon>
        <taxon>Pezizomycotina</taxon>
        <taxon>Sordariomycetes</taxon>
        <taxon>Sordariomycetidae</taxon>
        <taxon>Magnaporthales</taxon>
        <taxon>Pyriculariaceae</taxon>
        <taxon>Pyricularia</taxon>
    </lineage>
</organism>
<dbReference type="AlphaFoldDB" id="A0AA97P5Z5"/>